<dbReference type="PANTHER" id="PTHR41309">
    <property type="entry name" value="MEMBRANE PROTEIN-RELATED"/>
    <property type="match status" value="1"/>
</dbReference>
<feature type="transmembrane region" description="Helical" evidence="1">
    <location>
        <begin position="116"/>
        <end position="137"/>
    </location>
</feature>
<dbReference type="Pfam" id="PF13346">
    <property type="entry name" value="ABC2_membrane_5"/>
    <property type="match status" value="1"/>
</dbReference>
<evidence type="ECO:0000313" key="2">
    <source>
        <dbReference type="EMBL" id="NGZ77723.1"/>
    </source>
</evidence>
<accession>A0ABX0F9V5</accession>
<evidence type="ECO:0000256" key="1">
    <source>
        <dbReference type="SAM" id="Phobius"/>
    </source>
</evidence>
<protein>
    <submittedName>
        <fullName evidence="2">ABC-2 transporter permease</fullName>
    </submittedName>
</protein>
<comment type="caution">
    <text evidence="2">The sequence shown here is derived from an EMBL/GenBank/DDBJ whole genome shotgun (WGS) entry which is preliminary data.</text>
</comment>
<feature type="transmembrane region" description="Helical" evidence="1">
    <location>
        <begin position="37"/>
        <end position="55"/>
    </location>
</feature>
<dbReference type="EMBL" id="JAAFGS010000010">
    <property type="protein sequence ID" value="NGZ77723.1"/>
    <property type="molecule type" value="Genomic_DNA"/>
</dbReference>
<gene>
    <name evidence="2" type="ORF">GYN08_20735</name>
</gene>
<feature type="transmembrane region" description="Helical" evidence="1">
    <location>
        <begin position="144"/>
        <end position="163"/>
    </location>
</feature>
<feature type="transmembrane region" description="Helical" evidence="1">
    <location>
        <begin position="76"/>
        <end position="96"/>
    </location>
</feature>
<dbReference type="Proteomes" id="UP000800303">
    <property type="component" value="Unassembled WGS sequence"/>
</dbReference>
<keyword evidence="3" id="KW-1185">Reference proteome</keyword>
<dbReference type="PANTHER" id="PTHR41309:SF2">
    <property type="entry name" value="MEMBRANE PROTEIN"/>
    <property type="match status" value="1"/>
</dbReference>
<name>A0ABX0F9V5_9BACL</name>
<evidence type="ECO:0000313" key="3">
    <source>
        <dbReference type="Proteomes" id="UP000800303"/>
    </source>
</evidence>
<organism evidence="2 3">
    <name type="scientific">Saccharibacillus alkalitolerans</name>
    <dbReference type="NCBI Taxonomy" id="2705290"/>
    <lineage>
        <taxon>Bacteria</taxon>
        <taxon>Bacillati</taxon>
        <taxon>Bacillota</taxon>
        <taxon>Bacilli</taxon>
        <taxon>Bacillales</taxon>
        <taxon>Paenibacillaceae</taxon>
        <taxon>Saccharibacillus</taxon>
    </lineage>
</organism>
<feature type="transmembrane region" description="Helical" evidence="1">
    <location>
        <begin position="183"/>
        <end position="204"/>
    </location>
</feature>
<proteinExistence type="predicted"/>
<keyword evidence="1" id="KW-0472">Membrane</keyword>
<dbReference type="InterPro" id="IPR025699">
    <property type="entry name" value="ABC2_memb-like"/>
</dbReference>
<feature type="transmembrane region" description="Helical" evidence="1">
    <location>
        <begin position="12"/>
        <end position="31"/>
    </location>
</feature>
<keyword evidence="1" id="KW-1133">Transmembrane helix</keyword>
<sequence length="212" mass="23176">MLSVVYLIRKDILLVYRYMLLLLPFFLYMAWAQIGTLLVYVTVPAIFMLITSCTFDMQNTNPRFTASLPVSRTQVVLSKYASLAPFTLIGLLFAAVLQGGAALLNLDAGSFRLTEIALVIAINVAVASLYLPLYFWLGPKGMQIVRLVFIMIVAIGSSTLGALSQRSDLLQRWLGGSVQGAGMIWGTVCLALVVLLGASVFLSLKLYAKQDI</sequence>
<keyword evidence="1" id="KW-0812">Transmembrane</keyword>
<dbReference type="RefSeq" id="WP_166278669.1">
    <property type="nucleotide sequence ID" value="NZ_JAAFGS010000010.1"/>
</dbReference>
<reference evidence="2 3" key="1">
    <citation type="submission" date="2020-01" db="EMBL/GenBank/DDBJ databases">
        <title>Polyphasic characterisation and genomic insights into a novel alkali tolerant bacterium VR-M41.</title>
        <authorList>
            <person name="Vemuluri V.R."/>
        </authorList>
    </citation>
    <scope>NUCLEOTIDE SEQUENCE [LARGE SCALE GENOMIC DNA]</scope>
    <source>
        <strain evidence="2 3">VR-M41</strain>
    </source>
</reference>